<dbReference type="RefSeq" id="WP_091289892.1">
    <property type="nucleotide sequence ID" value="NZ_FNON01000003.1"/>
</dbReference>
<evidence type="ECO:0000259" key="3">
    <source>
        <dbReference type="PROSITE" id="PS50977"/>
    </source>
</evidence>
<evidence type="ECO:0000313" key="4">
    <source>
        <dbReference type="EMBL" id="SDX77236.1"/>
    </source>
</evidence>
<dbReference type="OrthoDB" id="4214267at2"/>
<evidence type="ECO:0000256" key="2">
    <source>
        <dbReference type="PROSITE-ProRule" id="PRU00335"/>
    </source>
</evidence>
<dbReference type="SUPFAM" id="SSF48498">
    <property type="entry name" value="Tetracyclin repressor-like, C-terminal domain"/>
    <property type="match status" value="1"/>
</dbReference>
<dbReference type="EMBL" id="FNON01000003">
    <property type="protein sequence ID" value="SDX77236.1"/>
    <property type="molecule type" value="Genomic_DNA"/>
</dbReference>
<dbReference type="Pfam" id="PF00440">
    <property type="entry name" value="TetR_N"/>
    <property type="match status" value="1"/>
</dbReference>
<feature type="domain" description="HTH tetR-type" evidence="3">
    <location>
        <begin position="7"/>
        <end position="67"/>
    </location>
</feature>
<dbReference type="PANTHER" id="PTHR30055">
    <property type="entry name" value="HTH-TYPE TRANSCRIPTIONAL REGULATOR RUTR"/>
    <property type="match status" value="1"/>
</dbReference>
<dbReference type="STRING" id="589385.SAMN05421504_103789"/>
<dbReference type="InterPro" id="IPR009057">
    <property type="entry name" value="Homeodomain-like_sf"/>
</dbReference>
<keyword evidence="5" id="KW-1185">Reference proteome</keyword>
<dbReference type="AlphaFoldDB" id="A0A1H3EEU2"/>
<dbReference type="PROSITE" id="PS50977">
    <property type="entry name" value="HTH_TETR_2"/>
    <property type="match status" value="1"/>
</dbReference>
<evidence type="ECO:0000256" key="1">
    <source>
        <dbReference type="ARBA" id="ARBA00023125"/>
    </source>
</evidence>
<dbReference type="PANTHER" id="PTHR30055:SF200">
    <property type="entry name" value="HTH-TYPE TRANSCRIPTIONAL REPRESSOR BDCR"/>
    <property type="match status" value="1"/>
</dbReference>
<dbReference type="Proteomes" id="UP000199515">
    <property type="component" value="Unassembled WGS sequence"/>
</dbReference>
<organism evidence="4 5">
    <name type="scientific">Amycolatopsis xylanica</name>
    <dbReference type="NCBI Taxonomy" id="589385"/>
    <lineage>
        <taxon>Bacteria</taxon>
        <taxon>Bacillati</taxon>
        <taxon>Actinomycetota</taxon>
        <taxon>Actinomycetes</taxon>
        <taxon>Pseudonocardiales</taxon>
        <taxon>Pseudonocardiaceae</taxon>
        <taxon>Amycolatopsis</taxon>
    </lineage>
</organism>
<dbReference type="InterPro" id="IPR001647">
    <property type="entry name" value="HTH_TetR"/>
</dbReference>
<evidence type="ECO:0000313" key="5">
    <source>
        <dbReference type="Proteomes" id="UP000199515"/>
    </source>
</evidence>
<accession>A0A1H3EEU2</accession>
<name>A0A1H3EEU2_9PSEU</name>
<keyword evidence="1 2" id="KW-0238">DNA-binding</keyword>
<dbReference type="Gene3D" id="1.10.357.10">
    <property type="entry name" value="Tetracycline Repressor, domain 2"/>
    <property type="match status" value="1"/>
</dbReference>
<dbReference type="PRINTS" id="PR00455">
    <property type="entry name" value="HTHTETR"/>
</dbReference>
<reference evidence="4 5" key="1">
    <citation type="submission" date="2016-10" db="EMBL/GenBank/DDBJ databases">
        <authorList>
            <person name="de Groot N.N."/>
        </authorList>
    </citation>
    <scope>NUCLEOTIDE SEQUENCE [LARGE SCALE GENOMIC DNA]</scope>
    <source>
        <strain evidence="4 5">CPCC 202699</strain>
    </source>
</reference>
<dbReference type="SUPFAM" id="SSF46689">
    <property type="entry name" value="Homeodomain-like"/>
    <property type="match status" value="1"/>
</dbReference>
<feature type="DNA-binding region" description="H-T-H motif" evidence="2">
    <location>
        <begin position="30"/>
        <end position="49"/>
    </location>
</feature>
<gene>
    <name evidence="4" type="ORF">SAMN05421504_103789</name>
</gene>
<sequence length="191" mass="20933">MKRSALTPAAEKVLDVAGRLFYENGIHAVGVQLIAQRAGVTKKTLYARFGSKDKLVEQCLARRDERWREHVAKTLDRNPRDPPIRRLLRVFDALDAWMALENHRGCGFVNAHAELPDGAHPGRHVIGANKIWMLTCLRSLAGEAGARDPRRLAYSLLILMEGATVTASLGVVPGAVAHAKTVAKVLIEDAC</sequence>
<dbReference type="GO" id="GO:0000976">
    <property type="term" value="F:transcription cis-regulatory region binding"/>
    <property type="evidence" value="ECO:0007669"/>
    <property type="project" value="TreeGrafter"/>
</dbReference>
<proteinExistence type="predicted"/>
<dbReference type="InterPro" id="IPR050109">
    <property type="entry name" value="HTH-type_TetR-like_transc_reg"/>
</dbReference>
<protein>
    <submittedName>
        <fullName evidence="4">DNA-binding transcriptional regulator, AcrR family</fullName>
    </submittedName>
</protein>
<dbReference type="GO" id="GO:0003700">
    <property type="term" value="F:DNA-binding transcription factor activity"/>
    <property type="evidence" value="ECO:0007669"/>
    <property type="project" value="TreeGrafter"/>
</dbReference>
<dbReference type="InterPro" id="IPR036271">
    <property type="entry name" value="Tet_transcr_reg_TetR-rel_C_sf"/>
</dbReference>